<sequence length="145" mass="16078">MPDVDRDRSTINSGNEFNGHQLFPAASHSHCEIGKKLFDGGVDRSRESIMSTAEKNDMEALEILVHDGWDADGRPDHFDAWGPIHFASRHGNLGMVQFLLFKGADPTRQVSMGYGMSLVTPLSLAQHFNHERVAKVLEMAIAGIY</sequence>
<evidence type="ECO:0000313" key="4">
    <source>
        <dbReference type="Proteomes" id="UP000799753"/>
    </source>
</evidence>
<feature type="region of interest" description="Disordered" evidence="2">
    <location>
        <begin position="1"/>
        <end position="20"/>
    </location>
</feature>
<dbReference type="Proteomes" id="UP000799753">
    <property type="component" value="Unassembled WGS sequence"/>
</dbReference>
<protein>
    <submittedName>
        <fullName evidence="3">Uncharacterized protein</fullName>
    </submittedName>
</protein>
<dbReference type="SUPFAM" id="SSF48403">
    <property type="entry name" value="Ankyrin repeat"/>
    <property type="match status" value="1"/>
</dbReference>
<evidence type="ECO:0000313" key="3">
    <source>
        <dbReference type="EMBL" id="KAF2636050.1"/>
    </source>
</evidence>
<gene>
    <name evidence="3" type="ORF">P280DRAFT_163500</name>
</gene>
<dbReference type="InterPro" id="IPR036770">
    <property type="entry name" value="Ankyrin_rpt-contain_sf"/>
</dbReference>
<accession>A0A6A6RL30</accession>
<organism evidence="3 4">
    <name type="scientific">Massarina eburnea CBS 473.64</name>
    <dbReference type="NCBI Taxonomy" id="1395130"/>
    <lineage>
        <taxon>Eukaryota</taxon>
        <taxon>Fungi</taxon>
        <taxon>Dikarya</taxon>
        <taxon>Ascomycota</taxon>
        <taxon>Pezizomycotina</taxon>
        <taxon>Dothideomycetes</taxon>
        <taxon>Pleosporomycetidae</taxon>
        <taxon>Pleosporales</taxon>
        <taxon>Massarineae</taxon>
        <taxon>Massarinaceae</taxon>
        <taxon>Massarina</taxon>
    </lineage>
</organism>
<dbReference type="PROSITE" id="PS50297">
    <property type="entry name" value="ANK_REP_REGION"/>
    <property type="match status" value="1"/>
</dbReference>
<dbReference type="Pfam" id="PF12796">
    <property type="entry name" value="Ank_2"/>
    <property type="match status" value="1"/>
</dbReference>
<dbReference type="InterPro" id="IPR002110">
    <property type="entry name" value="Ankyrin_rpt"/>
</dbReference>
<name>A0A6A6RL30_9PLEO</name>
<feature type="repeat" description="ANK" evidence="1">
    <location>
        <begin position="79"/>
        <end position="111"/>
    </location>
</feature>
<dbReference type="EMBL" id="MU006801">
    <property type="protein sequence ID" value="KAF2636050.1"/>
    <property type="molecule type" value="Genomic_DNA"/>
</dbReference>
<proteinExistence type="predicted"/>
<dbReference type="OrthoDB" id="539213at2759"/>
<dbReference type="PROSITE" id="PS50088">
    <property type="entry name" value="ANK_REPEAT"/>
    <property type="match status" value="1"/>
</dbReference>
<evidence type="ECO:0000256" key="1">
    <source>
        <dbReference type="PROSITE-ProRule" id="PRU00023"/>
    </source>
</evidence>
<dbReference type="Gene3D" id="1.25.40.20">
    <property type="entry name" value="Ankyrin repeat-containing domain"/>
    <property type="match status" value="1"/>
</dbReference>
<keyword evidence="4" id="KW-1185">Reference proteome</keyword>
<reference evidence="3" key="1">
    <citation type="journal article" date="2020" name="Stud. Mycol.">
        <title>101 Dothideomycetes genomes: a test case for predicting lifestyles and emergence of pathogens.</title>
        <authorList>
            <person name="Haridas S."/>
            <person name="Albert R."/>
            <person name="Binder M."/>
            <person name="Bloem J."/>
            <person name="Labutti K."/>
            <person name="Salamov A."/>
            <person name="Andreopoulos B."/>
            <person name="Baker S."/>
            <person name="Barry K."/>
            <person name="Bills G."/>
            <person name="Bluhm B."/>
            <person name="Cannon C."/>
            <person name="Castanera R."/>
            <person name="Culley D."/>
            <person name="Daum C."/>
            <person name="Ezra D."/>
            <person name="Gonzalez J."/>
            <person name="Henrissat B."/>
            <person name="Kuo A."/>
            <person name="Liang C."/>
            <person name="Lipzen A."/>
            <person name="Lutzoni F."/>
            <person name="Magnuson J."/>
            <person name="Mondo S."/>
            <person name="Nolan M."/>
            <person name="Ohm R."/>
            <person name="Pangilinan J."/>
            <person name="Park H.-J."/>
            <person name="Ramirez L."/>
            <person name="Alfaro M."/>
            <person name="Sun H."/>
            <person name="Tritt A."/>
            <person name="Yoshinaga Y."/>
            <person name="Zwiers L.-H."/>
            <person name="Turgeon B."/>
            <person name="Goodwin S."/>
            <person name="Spatafora J."/>
            <person name="Crous P."/>
            <person name="Grigoriev I."/>
        </authorList>
    </citation>
    <scope>NUCLEOTIDE SEQUENCE</scope>
    <source>
        <strain evidence="3">CBS 473.64</strain>
    </source>
</reference>
<evidence type="ECO:0000256" key="2">
    <source>
        <dbReference type="SAM" id="MobiDB-lite"/>
    </source>
</evidence>
<keyword evidence="1" id="KW-0040">ANK repeat</keyword>
<dbReference type="AlphaFoldDB" id="A0A6A6RL30"/>